<keyword evidence="2" id="KW-1185">Reference proteome</keyword>
<name>A0A8A0RQ26_9FIRM</name>
<accession>A0A8A0RQ26</accession>
<dbReference type="EMBL" id="CP059066">
    <property type="protein sequence ID" value="QSQ10012.1"/>
    <property type="molecule type" value="Genomic_DNA"/>
</dbReference>
<organism evidence="1 2">
    <name type="scientific">Koleobacter methoxysyntrophicus</name>
    <dbReference type="NCBI Taxonomy" id="2751313"/>
    <lineage>
        <taxon>Bacteria</taxon>
        <taxon>Bacillati</taxon>
        <taxon>Bacillota</taxon>
        <taxon>Clostridia</taxon>
        <taxon>Koleobacterales</taxon>
        <taxon>Koleobacteraceae</taxon>
        <taxon>Koleobacter</taxon>
    </lineage>
</organism>
<sequence length="63" mass="7166">MFCPLCNGTSMGRVGTNQYYCWECCLEFGFEKDNIKIYEIDDEGGLSTIGELEIPSKNTLLQF</sequence>
<evidence type="ECO:0000313" key="1">
    <source>
        <dbReference type="EMBL" id="QSQ10012.1"/>
    </source>
</evidence>
<gene>
    <name evidence="1" type="ORF">H0A61_02404</name>
</gene>
<protein>
    <submittedName>
        <fullName evidence="1">Uncharacterized protein</fullName>
    </submittedName>
</protein>
<proteinExistence type="predicted"/>
<evidence type="ECO:0000313" key="2">
    <source>
        <dbReference type="Proteomes" id="UP000662904"/>
    </source>
</evidence>
<dbReference type="Proteomes" id="UP000662904">
    <property type="component" value="Chromosome"/>
</dbReference>
<dbReference type="AlphaFoldDB" id="A0A8A0RQ26"/>
<dbReference type="KEGG" id="kme:H0A61_02404"/>
<reference evidence="1" key="1">
    <citation type="submission" date="2020-07" db="EMBL/GenBank/DDBJ databases">
        <title>Koleobacter methoxysyntrophicus gen. nov., sp. nov., a novel anaerobic bacterium isolated from deep subsurface oil field and proposal of Koleobacterales ord. nov. in the phylum Firmicutes.</title>
        <authorList>
            <person name="Sakamoto S."/>
            <person name="Tamaki H."/>
        </authorList>
    </citation>
    <scope>NUCLEOTIDE SEQUENCE</scope>
    <source>
        <strain evidence="1">NRmbB1</strain>
    </source>
</reference>